<dbReference type="PANTHER" id="PTHR10039">
    <property type="entry name" value="AMELOGENIN"/>
    <property type="match status" value="1"/>
</dbReference>
<evidence type="ECO:0000256" key="2">
    <source>
        <dbReference type="PROSITE-ProRule" id="PRU00023"/>
    </source>
</evidence>
<dbReference type="EMBL" id="JAQQWI010000003">
    <property type="protein sequence ID" value="KAK8036955.1"/>
    <property type="molecule type" value="Genomic_DNA"/>
</dbReference>
<dbReference type="InterPro" id="IPR007111">
    <property type="entry name" value="NACHT_NTPase"/>
</dbReference>
<proteinExistence type="predicted"/>
<dbReference type="PROSITE" id="PS50837">
    <property type="entry name" value="NACHT"/>
    <property type="match status" value="1"/>
</dbReference>
<dbReference type="Gene3D" id="3.40.50.300">
    <property type="entry name" value="P-loop containing nucleotide triphosphate hydrolases"/>
    <property type="match status" value="1"/>
</dbReference>
<protein>
    <recommendedName>
        <fullName evidence="3">NACHT domain-containing protein</fullName>
    </recommendedName>
</protein>
<sequence>MQAPVIDQWMVDAFGDAVEGFTRRLEYPDQIDLRTAQSIDDVYKETARLQNLQSQTRTLRASKRLKPYLDFLAQYESTIEVFIQVKPDILALIWGPLKLILRAFDKTLEVLGSAGQILPDLHAWASVFPTNLRVRRVLCLFYEDILDLHLTLLNLFGRKKWDLFFEAFWPKTADVLSQIQGRMTKHKHLLTDEVTLENIIQARNVRVREDEESRQIRERDDHELFRRLLADLRINMYDSELEALLRQKSSTLDDWLRENKDYKMWSTSREQRRLSIWLQGIPGAGKSVLCAKIARHLQNNSQRVLFAFLAYNDYEHSRPLKVFQSLMFQLLSKEPSLAPVIRDAYIRHYRELTGSEEFVNNLFLDLVRDQGMIHIVIDGLDEVAEENSRLFLARSLLEITTACHNVRLLISCRNEYCLDKELRYCDLKIRVDHHNEPEILAYLDREEKILVSQWKELGAQDSVLAEVKFGRDFIAVHSNGMMLYAKLMVEILKSLDNPDEIHDELQCLPDGLDQAYARILEKIENSPPRTSFAAEKILQWLTCASESQPLRVNEILQAMIVERGSQDFRKIKKALRDLRQTCGPILEIEGDQVRLVHFSAKEYIFNGRGRFLKIVDSNQEIASTILTYLSFDSFRTIFSDTWDENDVKEKIRSQDFILFDESACLFEKIGFQTSRDLQLHVESHHETMTASPSMVPSTTSMSISNQDWVLIATDAIQRDDLELLREFPYSARIDNISVLVDFAAKRGSKDALHVIWEEWEVIKSPDEPSPFANATNEAVIGENIDTLRFCLKNDFASITNRGIYGTIPLVNAILGGNAQVIECFLQSGVEPWEIDYERPSLRHFEASTIFELQGTRLDEYMATVQKYDMPMSMRQYTFACAVDMNAMQLANAFLQFGANVNDSCIPPRGQIRAMAYLKPLAIAADKGLSDMVVFLLQNGAEPDAADEDCRRGINQIEKQMGMVWDEIVEQYGSNDGS</sequence>
<dbReference type="InterPro" id="IPR027417">
    <property type="entry name" value="P-loop_NTPase"/>
</dbReference>
<accession>A0ABR1SRK1</accession>
<dbReference type="InterPro" id="IPR036770">
    <property type="entry name" value="Ankyrin_rpt-contain_sf"/>
</dbReference>
<dbReference type="Proteomes" id="UP001396898">
    <property type="component" value="Unassembled WGS sequence"/>
</dbReference>
<dbReference type="SMART" id="SM00248">
    <property type="entry name" value="ANK"/>
    <property type="match status" value="3"/>
</dbReference>
<organism evidence="4 5">
    <name type="scientific">Apiospora marii</name>
    <dbReference type="NCBI Taxonomy" id="335849"/>
    <lineage>
        <taxon>Eukaryota</taxon>
        <taxon>Fungi</taxon>
        <taxon>Dikarya</taxon>
        <taxon>Ascomycota</taxon>
        <taxon>Pezizomycotina</taxon>
        <taxon>Sordariomycetes</taxon>
        <taxon>Xylariomycetidae</taxon>
        <taxon>Amphisphaeriales</taxon>
        <taxon>Apiosporaceae</taxon>
        <taxon>Apiospora</taxon>
    </lineage>
</organism>
<gene>
    <name evidence="4" type="ORF">PG991_001269</name>
</gene>
<evidence type="ECO:0000259" key="3">
    <source>
        <dbReference type="PROSITE" id="PS50837"/>
    </source>
</evidence>
<dbReference type="Gene3D" id="1.25.40.20">
    <property type="entry name" value="Ankyrin repeat-containing domain"/>
    <property type="match status" value="1"/>
</dbReference>
<feature type="domain" description="NACHT" evidence="3">
    <location>
        <begin position="274"/>
        <end position="413"/>
    </location>
</feature>
<evidence type="ECO:0000256" key="1">
    <source>
        <dbReference type="ARBA" id="ARBA00022737"/>
    </source>
</evidence>
<keyword evidence="5" id="KW-1185">Reference proteome</keyword>
<dbReference type="InterPro" id="IPR056884">
    <property type="entry name" value="NPHP3-like_N"/>
</dbReference>
<comment type="caution">
    <text evidence="4">The sequence shown here is derived from an EMBL/GenBank/DDBJ whole genome shotgun (WGS) entry which is preliminary data.</text>
</comment>
<dbReference type="InterPro" id="IPR054471">
    <property type="entry name" value="GPIID_WHD"/>
</dbReference>
<name>A0ABR1SRK1_9PEZI</name>
<reference evidence="4 5" key="1">
    <citation type="submission" date="2023-01" db="EMBL/GenBank/DDBJ databases">
        <title>Analysis of 21 Apiospora genomes using comparative genomics revels a genus with tremendous synthesis potential of carbohydrate active enzymes and secondary metabolites.</title>
        <authorList>
            <person name="Sorensen T."/>
        </authorList>
    </citation>
    <scope>NUCLEOTIDE SEQUENCE [LARGE SCALE GENOMIC DNA]</scope>
    <source>
        <strain evidence="4 5">CBS 20057</strain>
    </source>
</reference>
<evidence type="ECO:0000313" key="5">
    <source>
        <dbReference type="Proteomes" id="UP001396898"/>
    </source>
</evidence>
<dbReference type="SUPFAM" id="SSF52540">
    <property type="entry name" value="P-loop containing nucleoside triphosphate hydrolases"/>
    <property type="match status" value="1"/>
</dbReference>
<dbReference type="SUPFAM" id="SSF48403">
    <property type="entry name" value="Ankyrin repeat"/>
    <property type="match status" value="1"/>
</dbReference>
<keyword evidence="1" id="KW-0677">Repeat</keyword>
<dbReference type="Pfam" id="PF22939">
    <property type="entry name" value="WHD_GPIID"/>
    <property type="match status" value="1"/>
</dbReference>
<dbReference type="Pfam" id="PF24883">
    <property type="entry name" value="NPHP3_N"/>
    <property type="match status" value="1"/>
</dbReference>
<dbReference type="InterPro" id="IPR002110">
    <property type="entry name" value="Ankyrin_rpt"/>
</dbReference>
<feature type="repeat" description="ANK" evidence="2">
    <location>
        <begin position="919"/>
        <end position="947"/>
    </location>
</feature>
<dbReference type="PANTHER" id="PTHR10039:SF14">
    <property type="entry name" value="NACHT DOMAIN-CONTAINING PROTEIN"/>
    <property type="match status" value="1"/>
</dbReference>
<dbReference type="PROSITE" id="PS50088">
    <property type="entry name" value="ANK_REPEAT"/>
    <property type="match status" value="1"/>
</dbReference>
<evidence type="ECO:0000313" key="4">
    <source>
        <dbReference type="EMBL" id="KAK8036955.1"/>
    </source>
</evidence>
<keyword evidence="2" id="KW-0040">ANK repeat</keyword>